<protein>
    <submittedName>
        <fullName evidence="2">Transporter</fullName>
    </submittedName>
</protein>
<evidence type="ECO:0000313" key="3">
    <source>
        <dbReference type="Proteomes" id="UP001562159"/>
    </source>
</evidence>
<dbReference type="Proteomes" id="UP001562159">
    <property type="component" value="Unassembled WGS sequence"/>
</dbReference>
<sequence length="262" mass="28260">MRSRRNGHRHRYIPAALAALFALALTHAARADDNPGYDRPGLGFTPLVLRAGDVIWEQGLPDWNRSRDAGVASAQYTTDSLLRVGLGGPLELQLGSSWNRLHQSGAGTDLRNDGRGDSTLGVKFALPASGAFSWGLLGSVEFTDGARGFRNPQRQYLLGADFNWQWNPRNATALYLQDVRAGGRDSLLLALNEGYALTHTLNVYAEAALLRDATTGHGSMAGAGVAWQATPRVQLDASARHRLSGHADEWQAGLGVAVYFGR</sequence>
<dbReference type="SUPFAM" id="SSF56925">
    <property type="entry name" value="OMPA-like"/>
    <property type="match status" value="1"/>
</dbReference>
<organism evidence="2 3">
    <name type="scientific">Rhodanobacter humi</name>
    <dbReference type="NCBI Taxonomy" id="1888173"/>
    <lineage>
        <taxon>Bacteria</taxon>
        <taxon>Pseudomonadati</taxon>
        <taxon>Pseudomonadota</taxon>
        <taxon>Gammaproteobacteria</taxon>
        <taxon>Lysobacterales</taxon>
        <taxon>Rhodanobacteraceae</taxon>
        <taxon>Rhodanobacter</taxon>
    </lineage>
</organism>
<keyword evidence="3" id="KW-1185">Reference proteome</keyword>
<evidence type="ECO:0000313" key="2">
    <source>
        <dbReference type="EMBL" id="MEY2183995.1"/>
    </source>
</evidence>
<evidence type="ECO:0000256" key="1">
    <source>
        <dbReference type="SAM" id="SignalP"/>
    </source>
</evidence>
<feature type="chain" id="PRO_5045965048" evidence="1">
    <location>
        <begin position="32"/>
        <end position="262"/>
    </location>
</feature>
<proteinExistence type="predicted"/>
<reference evidence="2 3" key="1">
    <citation type="submission" date="2024-07" db="EMBL/GenBank/DDBJ databases">
        <title>Molecular mechanisms and environmental adaptations of flagellar loss and biofilm growth of Rhodanobacter under environmental stress.</title>
        <authorList>
            <person name="Chen M."/>
        </authorList>
    </citation>
    <scope>NUCLEOTIDE SEQUENCE [LARGE SCALE GENOMIC DNA]</scope>
    <source>
        <strain evidence="2 3">RS22</strain>
    </source>
</reference>
<feature type="signal peptide" evidence="1">
    <location>
        <begin position="1"/>
        <end position="31"/>
    </location>
</feature>
<gene>
    <name evidence="2" type="ORF">AB7878_16355</name>
</gene>
<dbReference type="Pfam" id="PF13557">
    <property type="entry name" value="Phenol_MetA_deg"/>
    <property type="match status" value="1"/>
</dbReference>
<comment type="caution">
    <text evidence="2">The sequence shown here is derived from an EMBL/GenBank/DDBJ whole genome shotgun (WGS) entry which is preliminary data.</text>
</comment>
<keyword evidence="1" id="KW-0732">Signal</keyword>
<name>A0ABV4AVR2_9GAMM</name>
<accession>A0ABV4AVR2</accession>
<dbReference type="EMBL" id="JBGBPY010000001">
    <property type="protein sequence ID" value="MEY2183995.1"/>
    <property type="molecule type" value="Genomic_DNA"/>
</dbReference>
<dbReference type="InterPro" id="IPR011250">
    <property type="entry name" value="OMP/PagP_B-barrel"/>
</dbReference>
<dbReference type="InterPro" id="IPR025737">
    <property type="entry name" value="FApF"/>
</dbReference>